<sequence>MKNSTTPKWAKQKNKATRHAARIRMARQWLPTYTGTHLVRAYREKFKVDVTTAINDLAEIGALTPEQADAKRQAEQKRQEHLRRERESKKQQSLYDRFPDSDDRFFYIAGYTSGGAPYGVTWEEMGLSPWELPGEES</sequence>
<name>A0AAX2KQ99_ENTFL</name>
<comment type="caution">
    <text evidence="2">The sequence shown here is derived from an EMBL/GenBank/DDBJ whole genome shotgun (WGS) entry which is preliminary data.</text>
</comment>
<organism evidence="2 3">
    <name type="scientific">Enterococcus faecalis</name>
    <name type="common">Streptococcus faecalis</name>
    <dbReference type="NCBI Taxonomy" id="1351"/>
    <lineage>
        <taxon>Bacteria</taxon>
        <taxon>Bacillati</taxon>
        <taxon>Bacillota</taxon>
        <taxon>Bacilli</taxon>
        <taxon>Lactobacillales</taxon>
        <taxon>Enterococcaceae</taxon>
        <taxon>Enterococcus</taxon>
    </lineage>
</organism>
<protein>
    <submittedName>
        <fullName evidence="2">Uncharacterized protein</fullName>
    </submittedName>
</protein>
<evidence type="ECO:0000313" key="2">
    <source>
        <dbReference type="EMBL" id="STP65292.1"/>
    </source>
</evidence>
<evidence type="ECO:0000256" key="1">
    <source>
        <dbReference type="SAM" id="MobiDB-lite"/>
    </source>
</evidence>
<accession>A0AAX2KQ99</accession>
<reference evidence="2 3" key="1">
    <citation type="submission" date="2018-06" db="EMBL/GenBank/DDBJ databases">
        <authorList>
            <consortium name="Pathogen Informatics"/>
            <person name="Doyle S."/>
        </authorList>
    </citation>
    <scope>NUCLEOTIDE SEQUENCE [LARGE SCALE GENOMIC DNA]</scope>
    <source>
        <strain evidence="2 3">NCTC13379</strain>
    </source>
</reference>
<gene>
    <name evidence="2" type="ORF">NCTC13379_01545</name>
</gene>
<dbReference type="AlphaFoldDB" id="A0AAX2KQ99"/>
<feature type="region of interest" description="Disordered" evidence="1">
    <location>
        <begin position="64"/>
        <end position="97"/>
    </location>
</feature>
<dbReference type="RefSeq" id="WP_002368710.1">
    <property type="nucleotide sequence ID" value="NZ_CP039296.1"/>
</dbReference>
<evidence type="ECO:0000313" key="3">
    <source>
        <dbReference type="Proteomes" id="UP000254396"/>
    </source>
</evidence>
<dbReference type="Proteomes" id="UP000254396">
    <property type="component" value="Unassembled WGS sequence"/>
</dbReference>
<proteinExistence type="predicted"/>
<dbReference type="EMBL" id="UGIX01000001">
    <property type="protein sequence ID" value="STP65292.1"/>
    <property type="molecule type" value="Genomic_DNA"/>
</dbReference>
<feature type="compositionally biased region" description="Basic and acidic residues" evidence="1">
    <location>
        <begin position="68"/>
        <end position="90"/>
    </location>
</feature>